<proteinExistence type="predicted"/>
<evidence type="ECO:0000313" key="3">
    <source>
        <dbReference type="EMBL" id="KYC34751.1"/>
    </source>
</evidence>
<dbReference type="EMBL" id="ANNX02000064">
    <property type="protein sequence ID" value="KYC34751.1"/>
    <property type="molecule type" value="Genomic_DNA"/>
</dbReference>
<evidence type="ECO:0000256" key="1">
    <source>
        <dbReference type="SAM" id="Coils"/>
    </source>
</evidence>
<keyword evidence="1" id="KW-0175">Coiled coil</keyword>
<dbReference type="Proteomes" id="UP000076925">
    <property type="component" value="Unassembled WGS sequence"/>
</dbReference>
<keyword evidence="4" id="KW-1185">Reference proteome</keyword>
<dbReference type="RefSeq" id="WP_017740920.1">
    <property type="nucleotide sequence ID" value="NZ_KQ976355.1"/>
</dbReference>
<gene>
    <name evidence="3" type="ORF">WA1_49375</name>
</gene>
<protein>
    <recommendedName>
        <fullName evidence="2">pPIWI-RE three-gene island domain-containing protein</fullName>
    </recommendedName>
</protein>
<dbReference type="Pfam" id="PF18155">
    <property type="entry name" value="pPIWI_RE_Z"/>
    <property type="match status" value="1"/>
</dbReference>
<sequence>MRDWQDWLKGISQEIIQLGKEELIPVTFSKTESKRFFEVELVITLYAEIYQSDSNSNIKEAWSLLTNFIPTELGNNQKLIEACTRVRHRVPYIRTATAWNKSLLWYSQQPLSIRLFDVSLESGTYIRQPVVNYVPQRVEAITKALNQPAEHKPISRNWAKSEKEYCFYINSEAVSVVIPTKLLEGMKDCLSNISTTVIPISEQPRRPSPLSPLTIRLCDLKDSAIKIEEKLPGRKWFERAEQLNSSLSLIRKSLQPTEEFTINGIFHLLGPTGSGKSTLIYLLVHHLCEKYAVNDKNFRICIIVNTVTDAINMAADFVKMGLSAAPILGKARDSHQYQYGMAHANELQPEDLYQIYDLVEDAKNAKLLDNPALRWLTGKCILSGLLGEGSIPAGQEPCHSLVSPEDLKKQEKNYSDKVTYHSCPFLPICPVHQANRDLVNASVWVTTSAAFIYTAMPIELVRTEMRVLEATYHYCSLLIVDEVDRVQVSIEENFAPSNDLAGSQTAILDFIEHTIAEKSFYSGRTQLHDPRYYELRGVAREASRLSDAIFVRIFDKMHLRKWIRERPLYNSLIYEQLIEHIRSLAPDDFPQEELIKILIVLEDEFKNYYLIRSSLNRLEDSEINEKKLENLVTDVRNDKGDNLIKKLRIWLQEHLPWQLSQSSQTQQILERLEFSVLLTAMDRQVNELLRYWLLATEELGKGLSLSQNPPDEYIDLNVESPLGHLLGYQFVDQTEEKTPKGLLRYLSCFGLGRYLLLKFPYLYVNLTGDYGPSTLITSATSWSPGSPQFNIGIQPHAILSPPPEAVEALSDSHFEFIRVPERTGEAIRVSGRFGMGRKESLLQLTQYLAFGSGSKDRITQELEYWESLSTPRAVMLITGSYPEAQLVARELQESSRWRNRVDCLQSDRDEQIAEWLLRRGQVEQFPTRGRDVLVTPLGAIQRLYNILSPITNKAYLGSIFFLVRPYPVPTDFGRQIRSVNRLVFDNILQGSNVLPSSLGGTAAEAIAKLRSLSYKNWHRRLRASHHGSASMDVDLWHELLWDQAVSVVQVLGRATRGNVPTRVFFCDSAFYPQGAERSLLKGWVEIFGEYISPNSNKPQVEQQLARILYGSIYARLKALVEHLEHNNKSR</sequence>
<evidence type="ECO:0000259" key="2">
    <source>
        <dbReference type="Pfam" id="PF18155"/>
    </source>
</evidence>
<dbReference type="AlphaFoldDB" id="A0A139WQQ7"/>
<organism evidence="3 4">
    <name type="scientific">Scytonema hofmannii PCC 7110</name>
    <dbReference type="NCBI Taxonomy" id="128403"/>
    <lineage>
        <taxon>Bacteria</taxon>
        <taxon>Bacillati</taxon>
        <taxon>Cyanobacteriota</taxon>
        <taxon>Cyanophyceae</taxon>
        <taxon>Nostocales</taxon>
        <taxon>Scytonemataceae</taxon>
        <taxon>Scytonema</taxon>
    </lineage>
</organism>
<comment type="caution">
    <text evidence="3">The sequence shown here is derived from an EMBL/GenBank/DDBJ whole genome shotgun (WGS) entry which is preliminary data.</text>
</comment>
<name>A0A139WQQ7_9CYAN</name>
<dbReference type="OrthoDB" id="973800at2"/>
<dbReference type="InterPro" id="IPR055254">
    <property type="entry name" value="pPIWI_RE_Z"/>
</dbReference>
<accession>A0A139WQQ7</accession>
<evidence type="ECO:0000313" key="4">
    <source>
        <dbReference type="Proteomes" id="UP000076925"/>
    </source>
</evidence>
<feature type="coiled-coil region" evidence="1">
    <location>
        <begin position="611"/>
        <end position="638"/>
    </location>
</feature>
<reference evidence="3 4" key="1">
    <citation type="journal article" date="2013" name="Genome Biol. Evol.">
        <title>Genomes of Stigonematalean cyanobacteria (subsection V) and the evolution of oxygenic photosynthesis from prokaryotes to plastids.</title>
        <authorList>
            <person name="Dagan T."/>
            <person name="Roettger M."/>
            <person name="Stucken K."/>
            <person name="Landan G."/>
            <person name="Koch R."/>
            <person name="Major P."/>
            <person name="Gould S.B."/>
            <person name="Goremykin V.V."/>
            <person name="Rippka R."/>
            <person name="Tandeau de Marsac N."/>
            <person name="Gugger M."/>
            <person name="Lockhart P.J."/>
            <person name="Allen J.F."/>
            <person name="Brune I."/>
            <person name="Maus I."/>
            <person name="Puhler A."/>
            <person name="Martin W.F."/>
        </authorList>
    </citation>
    <scope>NUCLEOTIDE SEQUENCE [LARGE SCALE GENOMIC DNA]</scope>
    <source>
        <strain evidence="3 4">PCC 7110</strain>
    </source>
</reference>
<feature type="domain" description="pPIWI-RE three-gene island" evidence="2">
    <location>
        <begin position="32"/>
        <end position="183"/>
    </location>
</feature>
<dbReference type="SUPFAM" id="SSF52540">
    <property type="entry name" value="P-loop containing nucleoside triphosphate hydrolases"/>
    <property type="match status" value="2"/>
</dbReference>
<dbReference type="STRING" id="128403.WA1_49375"/>
<dbReference type="InterPro" id="IPR027417">
    <property type="entry name" value="P-loop_NTPase"/>
</dbReference>